<protein>
    <submittedName>
        <fullName evidence="2">S41 family peptidase</fullName>
    </submittedName>
</protein>
<evidence type="ECO:0000313" key="2">
    <source>
        <dbReference type="EMBL" id="WNH07633.1"/>
    </source>
</evidence>
<accession>A0ABY9XNX0</accession>
<dbReference type="InterPro" id="IPR029045">
    <property type="entry name" value="ClpP/crotonase-like_dom_sf"/>
</dbReference>
<dbReference type="Pfam" id="PF03572">
    <property type="entry name" value="Peptidase_S41"/>
    <property type="match status" value="1"/>
</dbReference>
<proteinExistence type="predicted"/>
<evidence type="ECO:0000259" key="1">
    <source>
        <dbReference type="Pfam" id="PF03572"/>
    </source>
</evidence>
<dbReference type="SUPFAM" id="SSF52096">
    <property type="entry name" value="ClpP/crotonase"/>
    <property type="match status" value="1"/>
</dbReference>
<gene>
    <name evidence="2" type="ORF">RHP51_10460</name>
</gene>
<dbReference type="Gene3D" id="3.90.226.10">
    <property type="entry name" value="2-enoyl-CoA Hydratase, Chain A, domain 1"/>
    <property type="match status" value="1"/>
</dbReference>
<dbReference type="InterPro" id="IPR005151">
    <property type="entry name" value="Tail-specific_protease"/>
</dbReference>
<reference evidence="2 3" key="1">
    <citation type="submission" date="2023-09" db="EMBL/GenBank/DDBJ databases">
        <title>Thalassobella suaedae gen. nov., sp. nov., a marine bacterium of the family Flavobacteriaceae isolated from a halophyte Suaeda japonica.</title>
        <authorList>
            <person name="Lee S.Y."/>
            <person name="Hwang C.Y."/>
        </authorList>
    </citation>
    <scope>NUCLEOTIDE SEQUENCE [LARGE SCALE GENOMIC DNA]</scope>
    <source>
        <strain evidence="2 3">HL-DH14</strain>
    </source>
</reference>
<feature type="domain" description="Tail specific protease" evidence="1">
    <location>
        <begin position="62"/>
        <end position="147"/>
    </location>
</feature>
<organism evidence="2 3">
    <name type="scientific">Thalassobellus suaedae</name>
    <dbReference type="NCBI Taxonomy" id="3074124"/>
    <lineage>
        <taxon>Bacteria</taxon>
        <taxon>Pseudomonadati</taxon>
        <taxon>Bacteroidota</taxon>
        <taxon>Flavobacteriia</taxon>
        <taxon>Flavobacteriales</taxon>
        <taxon>Flavobacteriaceae</taxon>
        <taxon>Thalassobellus</taxon>
    </lineage>
</organism>
<dbReference type="EMBL" id="CP134537">
    <property type="protein sequence ID" value="WNH07633.1"/>
    <property type="molecule type" value="Genomic_DNA"/>
</dbReference>
<dbReference type="RefSeq" id="WP_415864521.1">
    <property type="nucleotide sequence ID" value="NZ_CP134537.1"/>
</dbReference>
<name>A0ABY9XNX0_9FLAO</name>
<dbReference type="Proteomes" id="UP001302806">
    <property type="component" value="Chromosome"/>
</dbReference>
<sequence length="171" mass="19581">MMKFLLNCKAIIFYLRSYPANIFRRISRYLNPTKQEFVKIIKPDLYYPGKFIWKDKKTTGINNKDYYKGKIILLVNKNTISRSEYTVMSLQTAPNVLTIGNQIAGADGTVSSFELIGGYKTSMTSLGVYYQDFSETQRKGVKIDIEVQPTIHGIKAGRDEILEKAIKFVNE</sequence>
<evidence type="ECO:0000313" key="3">
    <source>
        <dbReference type="Proteomes" id="UP001302806"/>
    </source>
</evidence>